<dbReference type="EMBL" id="JUIW01000005">
    <property type="protein sequence ID" value="RYJ43415.1"/>
    <property type="molecule type" value="Genomic_DNA"/>
</dbReference>
<dbReference type="AlphaFoldDB" id="A0A444WC85"/>
<comment type="caution">
    <text evidence="2">The sequence shown here is derived from an EMBL/GenBank/DDBJ whole genome shotgun (WGS) entry which is preliminary data.</text>
</comment>
<protein>
    <recommendedName>
        <fullName evidence="4">Lipoprotein</fullName>
    </recommendedName>
</protein>
<sequence length="181" mass="19703">MKKNLLKAILFVMFAVFAVSCTDDQSAVEMNESNKDFNLKATGSVWDGVIGVVQNGQYIITVPKERLLAEMQQMVKNQGYNEQLDQVSIVKKIPTNNPTVDAYMVIATAPSANSFATGVMLTLNSSNQFTVDRTFGGNGTTCTGCATGCNLRVLTEGTTKIPYCDENGCIYNCVKSESSFY</sequence>
<dbReference type="PROSITE" id="PS51257">
    <property type="entry name" value="PROKAR_LIPOPROTEIN"/>
    <property type="match status" value="1"/>
</dbReference>
<reference evidence="2 3" key="1">
    <citation type="submission" date="2014-12" db="EMBL/GenBank/DDBJ databases">
        <title>Genome sequence of Flavobacterium beibuense RSKm HC5.</title>
        <authorList>
            <person name="Kim J.F."/>
            <person name="Song J.Y."/>
            <person name="Kwak M.-J."/>
            <person name="Lee S.-W."/>
        </authorList>
    </citation>
    <scope>NUCLEOTIDE SEQUENCE [LARGE SCALE GENOMIC DNA]</scope>
    <source>
        <strain evidence="2 3">RSKm HC5</strain>
    </source>
</reference>
<evidence type="ECO:0000256" key="1">
    <source>
        <dbReference type="SAM" id="SignalP"/>
    </source>
</evidence>
<name>A0A444WC85_9FLAO</name>
<dbReference type="Proteomes" id="UP000289775">
    <property type="component" value="Unassembled WGS sequence"/>
</dbReference>
<keyword evidence="1" id="KW-0732">Signal</keyword>
<keyword evidence="3" id="KW-1185">Reference proteome</keyword>
<gene>
    <name evidence="2" type="ORF">NU09_1753</name>
</gene>
<evidence type="ECO:0008006" key="4">
    <source>
        <dbReference type="Google" id="ProtNLM"/>
    </source>
</evidence>
<accession>A0A444WC85</accession>
<dbReference type="OrthoDB" id="1354370at2"/>
<evidence type="ECO:0000313" key="2">
    <source>
        <dbReference type="EMBL" id="RYJ43415.1"/>
    </source>
</evidence>
<proteinExistence type="predicted"/>
<evidence type="ECO:0000313" key="3">
    <source>
        <dbReference type="Proteomes" id="UP000289775"/>
    </source>
</evidence>
<feature type="signal peptide" evidence="1">
    <location>
        <begin position="1"/>
        <end position="18"/>
    </location>
</feature>
<dbReference type="RefSeq" id="WP_129750886.1">
    <property type="nucleotide sequence ID" value="NZ_JUIW01000005.1"/>
</dbReference>
<feature type="chain" id="PRO_5019139409" description="Lipoprotein" evidence="1">
    <location>
        <begin position="19"/>
        <end position="181"/>
    </location>
</feature>
<organism evidence="2 3">
    <name type="scientific">Flavobacterium beibuense</name>
    <dbReference type="NCBI Taxonomy" id="657326"/>
    <lineage>
        <taxon>Bacteria</taxon>
        <taxon>Pseudomonadati</taxon>
        <taxon>Bacteroidota</taxon>
        <taxon>Flavobacteriia</taxon>
        <taxon>Flavobacteriales</taxon>
        <taxon>Flavobacteriaceae</taxon>
        <taxon>Flavobacterium</taxon>
    </lineage>
</organism>